<keyword evidence="2" id="KW-1185">Reference proteome</keyword>
<reference evidence="1" key="1">
    <citation type="submission" date="2020-06" db="EMBL/GenBank/DDBJ databases">
        <title>Draft genome of Bugula neritina, a colonial animal packing powerful symbionts and potential medicines.</title>
        <authorList>
            <person name="Rayko M."/>
        </authorList>
    </citation>
    <scope>NUCLEOTIDE SEQUENCE [LARGE SCALE GENOMIC DNA]</scope>
    <source>
        <strain evidence="1">Kwan_BN1</strain>
    </source>
</reference>
<evidence type="ECO:0000313" key="2">
    <source>
        <dbReference type="Proteomes" id="UP000593567"/>
    </source>
</evidence>
<dbReference type="AlphaFoldDB" id="A0A7J7JCS3"/>
<proteinExistence type="predicted"/>
<comment type="caution">
    <text evidence="1">The sequence shown here is derived from an EMBL/GenBank/DDBJ whole genome shotgun (WGS) entry which is preliminary data.</text>
</comment>
<name>A0A7J7JCS3_BUGNE</name>
<protein>
    <submittedName>
        <fullName evidence="1">Uncharacterized protein</fullName>
    </submittedName>
</protein>
<gene>
    <name evidence="1" type="ORF">EB796_017804</name>
</gene>
<dbReference type="EMBL" id="VXIV02002653">
    <property type="protein sequence ID" value="KAF6023895.1"/>
    <property type="molecule type" value="Genomic_DNA"/>
</dbReference>
<evidence type="ECO:0000313" key="1">
    <source>
        <dbReference type="EMBL" id="KAF6023895.1"/>
    </source>
</evidence>
<sequence>MWNLEISANHCLLLYLQQTLLFRTRRLSTSSLVICSSILYSGRKTGLMGLITMGVSGYTISSSAAECVEGTASVCLSCLDSPQ</sequence>
<accession>A0A7J7JCS3</accession>
<organism evidence="1 2">
    <name type="scientific">Bugula neritina</name>
    <name type="common">Brown bryozoan</name>
    <name type="synonym">Sertularia neritina</name>
    <dbReference type="NCBI Taxonomy" id="10212"/>
    <lineage>
        <taxon>Eukaryota</taxon>
        <taxon>Metazoa</taxon>
        <taxon>Spiralia</taxon>
        <taxon>Lophotrochozoa</taxon>
        <taxon>Bryozoa</taxon>
        <taxon>Gymnolaemata</taxon>
        <taxon>Cheilostomatida</taxon>
        <taxon>Flustrina</taxon>
        <taxon>Buguloidea</taxon>
        <taxon>Bugulidae</taxon>
        <taxon>Bugula</taxon>
    </lineage>
</organism>
<dbReference type="Proteomes" id="UP000593567">
    <property type="component" value="Unassembled WGS sequence"/>
</dbReference>